<evidence type="ECO:0000256" key="5">
    <source>
        <dbReference type="RuleBase" id="RU367124"/>
    </source>
</evidence>
<comment type="function">
    <text evidence="5">Effector that suppresses plant defense responses during pathogen infection.</text>
</comment>
<name>A0A225VGH3_9STRA</name>
<dbReference type="EMBL" id="NBNE01005078">
    <property type="protein sequence ID" value="OWZ04224.1"/>
    <property type="molecule type" value="Genomic_DNA"/>
</dbReference>
<comment type="similarity">
    <text evidence="2 5">Belongs to the RxLR effector family.</text>
</comment>
<comment type="domain">
    <text evidence="5">The RxLR-dEER motif acts to carry the protein into the host cell cytoplasm through binding to cell surface phosphatidylinositol-3-phosphate.</text>
</comment>
<keyword evidence="4 5" id="KW-0732">Signal</keyword>
<evidence type="ECO:0000256" key="1">
    <source>
        <dbReference type="ARBA" id="ARBA00004613"/>
    </source>
</evidence>
<keyword evidence="3 5" id="KW-0964">Secreted</keyword>
<proteinExistence type="inferred from homology"/>
<dbReference type="Pfam" id="PF16810">
    <property type="entry name" value="RXLR"/>
    <property type="match status" value="1"/>
</dbReference>
<gene>
    <name evidence="6" type="ORF">PHMEG_00023907</name>
</gene>
<dbReference type="AlphaFoldDB" id="A0A225VGH3"/>
<dbReference type="InterPro" id="IPR031825">
    <property type="entry name" value="RXLR"/>
</dbReference>
<evidence type="ECO:0000256" key="4">
    <source>
        <dbReference type="ARBA" id="ARBA00022729"/>
    </source>
</evidence>
<dbReference type="OrthoDB" id="98107at2759"/>
<feature type="signal peptide" evidence="5">
    <location>
        <begin position="1"/>
        <end position="20"/>
    </location>
</feature>
<accession>A0A225VGH3</accession>
<evidence type="ECO:0000313" key="7">
    <source>
        <dbReference type="Proteomes" id="UP000198211"/>
    </source>
</evidence>
<sequence length="160" mass="17701">MRFYLVVLAAMVTLVTITNAITPGMESQVTKATSDVIGVAEPRGVVNRSLRLHHENQDSLDTIDNSEERAGLSASDLLSIAKSKQGVIAVELEKMNPSFQEKVLGIFREQNLSRKKLAAKLGLSSIDDTAARNYDWFLKNMEEFRVGKKPKKVPEGRIGD</sequence>
<evidence type="ECO:0000313" key="6">
    <source>
        <dbReference type="EMBL" id="OWZ04224.1"/>
    </source>
</evidence>
<comment type="caution">
    <text evidence="6">The sequence shown here is derived from an EMBL/GenBank/DDBJ whole genome shotgun (WGS) entry which is preliminary data.</text>
</comment>
<feature type="chain" id="PRO_5045006709" description="RxLR effector protein" evidence="5">
    <location>
        <begin position="21"/>
        <end position="160"/>
    </location>
</feature>
<keyword evidence="7" id="KW-1185">Reference proteome</keyword>
<evidence type="ECO:0000256" key="2">
    <source>
        <dbReference type="ARBA" id="ARBA00010400"/>
    </source>
</evidence>
<evidence type="ECO:0000256" key="3">
    <source>
        <dbReference type="ARBA" id="ARBA00022525"/>
    </source>
</evidence>
<dbReference type="Proteomes" id="UP000198211">
    <property type="component" value="Unassembled WGS sequence"/>
</dbReference>
<comment type="subcellular location">
    <subcellularLocation>
        <location evidence="1 5">Secreted</location>
    </subcellularLocation>
</comment>
<reference evidence="7" key="1">
    <citation type="submission" date="2017-03" db="EMBL/GenBank/DDBJ databases">
        <title>Phytopthora megakarya and P. palmivora, two closely related causual agents of cacao black pod achieved similar genome size and gene model numbers by different mechanisms.</title>
        <authorList>
            <person name="Ali S."/>
            <person name="Shao J."/>
            <person name="Larry D.J."/>
            <person name="Kronmiller B."/>
            <person name="Shen D."/>
            <person name="Strem M.D."/>
            <person name="Melnick R.L."/>
            <person name="Guiltinan M.J."/>
            <person name="Tyler B.M."/>
            <person name="Meinhardt L.W."/>
            <person name="Bailey B.A."/>
        </authorList>
    </citation>
    <scope>NUCLEOTIDE SEQUENCE [LARGE SCALE GENOMIC DNA]</scope>
    <source>
        <strain evidence="7">zdho120</strain>
    </source>
</reference>
<organism evidence="6 7">
    <name type="scientific">Phytophthora megakarya</name>
    <dbReference type="NCBI Taxonomy" id="4795"/>
    <lineage>
        <taxon>Eukaryota</taxon>
        <taxon>Sar</taxon>
        <taxon>Stramenopiles</taxon>
        <taxon>Oomycota</taxon>
        <taxon>Peronosporomycetes</taxon>
        <taxon>Peronosporales</taxon>
        <taxon>Peronosporaceae</taxon>
        <taxon>Phytophthora</taxon>
    </lineage>
</organism>
<protein>
    <recommendedName>
        <fullName evidence="5">RxLR effector protein</fullName>
    </recommendedName>
</protein>